<dbReference type="GO" id="GO:0000902">
    <property type="term" value="P:cell morphogenesis"/>
    <property type="evidence" value="ECO:0007669"/>
    <property type="project" value="InterPro"/>
</dbReference>
<keyword evidence="3 6" id="KW-0717">Septation</keyword>
<accession>A0A2G6MU55</accession>
<dbReference type="Pfam" id="PF03775">
    <property type="entry name" value="MinC_C"/>
    <property type="match status" value="1"/>
</dbReference>
<feature type="compositionally biased region" description="Basic and acidic residues" evidence="7">
    <location>
        <begin position="91"/>
        <end position="102"/>
    </location>
</feature>
<feature type="region of interest" description="Disordered" evidence="7">
    <location>
        <begin position="82"/>
        <end position="103"/>
    </location>
</feature>
<evidence type="ECO:0000256" key="6">
    <source>
        <dbReference type="HAMAP-Rule" id="MF_00267"/>
    </source>
</evidence>
<dbReference type="EMBL" id="PDTI01000003">
    <property type="protein sequence ID" value="PIE63480.1"/>
    <property type="molecule type" value="Genomic_DNA"/>
</dbReference>
<evidence type="ECO:0000256" key="2">
    <source>
        <dbReference type="ARBA" id="ARBA00022618"/>
    </source>
</evidence>
<dbReference type="Gene3D" id="2.160.20.70">
    <property type="match status" value="1"/>
</dbReference>
<comment type="function">
    <text evidence="5 6">Cell division inhibitor that blocks the formation of polar Z ring septums. Rapidly oscillates between the poles of the cell to destabilize FtsZ filaments that have formed before they mature into polar Z rings. Prevents FtsZ polymerization.</text>
</comment>
<evidence type="ECO:0000256" key="4">
    <source>
        <dbReference type="ARBA" id="ARBA00023306"/>
    </source>
</evidence>
<evidence type="ECO:0000256" key="3">
    <source>
        <dbReference type="ARBA" id="ARBA00023210"/>
    </source>
</evidence>
<sequence length="229" mass="24841">MINFDNTAPAKLKGAGGGLWITIDPSHPESEIIAEIDRLLKKLKHLTINADVILDTGDASGQEELVGRIKAHLESNFELGTISTSPKKRSIPTERRRQRDLSKGWNHHKSDVLMLRGRVRSGQKINARKHLVITGDVNPGAELTAGGNILVLGTLAGKVHAGYPENDGAMIFSLAFNPSLVKIGLITAAGAGDPETQGPEFACVEQGVIVVKNYMNENPFKRMPWPEVI</sequence>
<dbReference type="InterPro" id="IPR005526">
    <property type="entry name" value="Septum_form_inhib_MinC_C"/>
</dbReference>
<comment type="subunit">
    <text evidence="6">Interacts with MinD and FtsZ.</text>
</comment>
<evidence type="ECO:0000313" key="10">
    <source>
        <dbReference type="Proteomes" id="UP000231203"/>
    </source>
</evidence>
<dbReference type="PANTHER" id="PTHR34108:SF1">
    <property type="entry name" value="SEPTUM SITE-DETERMINING PROTEIN MINC"/>
    <property type="match status" value="1"/>
</dbReference>
<dbReference type="PANTHER" id="PTHR34108">
    <property type="entry name" value="SEPTUM SITE-DETERMINING PROTEIN MINC"/>
    <property type="match status" value="1"/>
</dbReference>
<gene>
    <name evidence="6" type="primary">minC</name>
    <name evidence="9" type="ORF">CSA25_00130</name>
</gene>
<evidence type="ECO:0000256" key="7">
    <source>
        <dbReference type="SAM" id="MobiDB-lite"/>
    </source>
</evidence>
<evidence type="ECO:0000256" key="1">
    <source>
        <dbReference type="ARBA" id="ARBA00006291"/>
    </source>
</evidence>
<dbReference type="InterPro" id="IPR016098">
    <property type="entry name" value="CAP/MinC_C"/>
</dbReference>
<comment type="similarity">
    <text evidence="1 6">Belongs to the MinC family.</text>
</comment>
<comment type="caution">
    <text evidence="9">The sequence shown here is derived from an EMBL/GenBank/DDBJ whole genome shotgun (WGS) entry which is preliminary data.</text>
</comment>
<evidence type="ECO:0000259" key="8">
    <source>
        <dbReference type="Pfam" id="PF03775"/>
    </source>
</evidence>
<evidence type="ECO:0000256" key="5">
    <source>
        <dbReference type="ARBA" id="ARBA00025606"/>
    </source>
</evidence>
<dbReference type="InterPro" id="IPR013033">
    <property type="entry name" value="MinC"/>
</dbReference>
<proteinExistence type="inferred from homology"/>
<dbReference type="GO" id="GO:1901891">
    <property type="term" value="P:regulation of cell septum assembly"/>
    <property type="evidence" value="ECO:0007669"/>
    <property type="project" value="InterPro"/>
</dbReference>
<organism evidence="9 10">
    <name type="scientific">Desulfobacter postgatei</name>
    <dbReference type="NCBI Taxonomy" id="2293"/>
    <lineage>
        <taxon>Bacteria</taxon>
        <taxon>Pseudomonadati</taxon>
        <taxon>Thermodesulfobacteriota</taxon>
        <taxon>Desulfobacteria</taxon>
        <taxon>Desulfobacterales</taxon>
        <taxon>Desulfobacteraceae</taxon>
        <taxon>Desulfobacter</taxon>
    </lineage>
</organism>
<dbReference type="HAMAP" id="MF_00267">
    <property type="entry name" value="MinC"/>
    <property type="match status" value="1"/>
</dbReference>
<dbReference type="InterPro" id="IPR036145">
    <property type="entry name" value="MinC_C_sf"/>
</dbReference>
<reference evidence="9 10" key="1">
    <citation type="submission" date="2017-10" db="EMBL/GenBank/DDBJ databases">
        <title>Novel microbial diversity and functional potential in the marine mammal oral microbiome.</title>
        <authorList>
            <person name="Dudek N.K."/>
            <person name="Sun C.L."/>
            <person name="Burstein D."/>
            <person name="Kantor R.S."/>
            <person name="Aliaga Goltsman D.S."/>
            <person name="Bik E.M."/>
            <person name="Thomas B.C."/>
            <person name="Banfield J.F."/>
            <person name="Relman D.A."/>
        </authorList>
    </citation>
    <scope>NUCLEOTIDE SEQUENCE [LARGE SCALE GENOMIC DNA]</scope>
    <source>
        <strain evidence="9">DOLJORAL78_47_202</strain>
    </source>
</reference>
<dbReference type="SUPFAM" id="SSF63848">
    <property type="entry name" value="Cell-division inhibitor MinC, C-terminal domain"/>
    <property type="match status" value="1"/>
</dbReference>
<dbReference type="AlphaFoldDB" id="A0A2G6MU55"/>
<dbReference type="Proteomes" id="UP000231203">
    <property type="component" value="Unassembled WGS sequence"/>
</dbReference>
<evidence type="ECO:0000313" key="9">
    <source>
        <dbReference type="EMBL" id="PIE63480.1"/>
    </source>
</evidence>
<keyword evidence="2 6" id="KW-0132">Cell division</keyword>
<name>A0A2G6MU55_9BACT</name>
<keyword evidence="4 6" id="KW-0131">Cell cycle</keyword>
<dbReference type="GO" id="GO:0000917">
    <property type="term" value="P:division septum assembly"/>
    <property type="evidence" value="ECO:0007669"/>
    <property type="project" value="UniProtKB-KW"/>
</dbReference>
<protein>
    <recommendedName>
        <fullName evidence="6">Probable septum site-determining protein MinC</fullName>
    </recommendedName>
</protein>
<feature type="domain" description="Septum formation inhibitor MinC C-terminal" evidence="8">
    <location>
        <begin position="115"/>
        <end position="211"/>
    </location>
</feature>